<feature type="transmembrane region" description="Helical" evidence="1">
    <location>
        <begin position="39"/>
        <end position="54"/>
    </location>
</feature>
<dbReference type="InterPro" id="IPR021109">
    <property type="entry name" value="Peptidase_aspartic_dom_sf"/>
</dbReference>
<reference evidence="2" key="2">
    <citation type="submission" date="2023-07" db="EMBL/GenBank/DDBJ databases">
        <authorList>
            <person name="Shen H."/>
        </authorList>
    </citation>
    <scope>NUCLEOTIDE SEQUENCE</scope>
    <source>
        <strain evidence="2">TNR-22</strain>
    </source>
</reference>
<dbReference type="EMBL" id="JAUOZU010000006">
    <property type="protein sequence ID" value="MDO6963900.1"/>
    <property type="molecule type" value="Genomic_DNA"/>
</dbReference>
<reference evidence="2" key="1">
    <citation type="journal article" date="2015" name="Int. J. Syst. Evol. Microbiol.">
        <title>Rhizobium alvei sp. nov., isolated from a freshwater river.</title>
        <authorList>
            <person name="Sheu S.Y."/>
            <person name="Huang H.W."/>
            <person name="Young C.C."/>
            <person name="Chen W.M."/>
        </authorList>
    </citation>
    <scope>NUCLEOTIDE SEQUENCE</scope>
    <source>
        <strain evidence="2">TNR-22</strain>
    </source>
</reference>
<organism evidence="2 3">
    <name type="scientific">Rhizobium alvei</name>
    <dbReference type="NCBI Taxonomy" id="1132659"/>
    <lineage>
        <taxon>Bacteria</taxon>
        <taxon>Pseudomonadati</taxon>
        <taxon>Pseudomonadota</taxon>
        <taxon>Alphaproteobacteria</taxon>
        <taxon>Hyphomicrobiales</taxon>
        <taxon>Rhizobiaceae</taxon>
        <taxon>Rhizobium/Agrobacterium group</taxon>
        <taxon>Rhizobium</taxon>
    </lineage>
</organism>
<dbReference type="SUPFAM" id="SSF50630">
    <property type="entry name" value="Acid proteases"/>
    <property type="match status" value="1"/>
</dbReference>
<keyword evidence="2" id="KW-0645">Protease</keyword>
<accession>A0ABT8YJN9</accession>
<feature type="transmembrane region" description="Helical" evidence="1">
    <location>
        <begin position="66"/>
        <end position="84"/>
    </location>
</feature>
<dbReference type="GO" id="GO:0008233">
    <property type="term" value="F:peptidase activity"/>
    <property type="evidence" value="ECO:0007669"/>
    <property type="project" value="UniProtKB-KW"/>
</dbReference>
<keyword evidence="1" id="KW-0812">Transmembrane</keyword>
<dbReference type="Proteomes" id="UP001174932">
    <property type="component" value="Unassembled WGS sequence"/>
</dbReference>
<name>A0ABT8YJN9_9HYPH</name>
<dbReference type="PROSITE" id="PS00141">
    <property type="entry name" value="ASP_PROTEASE"/>
    <property type="match status" value="1"/>
</dbReference>
<keyword evidence="3" id="KW-1185">Reference proteome</keyword>
<proteinExistence type="predicted"/>
<dbReference type="InterPro" id="IPR034122">
    <property type="entry name" value="Retropepsin-like_bacterial"/>
</dbReference>
<evidence type="ECO:0000313" key="2">
    <source>
        <dbReference type="EMBL" id="MDO6963900.1"/>
    </source>
</evidence>
<dbReference type="InterPro" id="IPR011969">
    <property type="entry name" value="Clan_AA_Asp_peptidase_C"/>
</dbReference>
<dbReference type="CDD" id="cd05483">
    <property type="entry name" value="retropepsin_like_bacteria"/>
    <property type="match status" value="1"/>
</dbReference>
<dbReference type="Pfam" id="PF13650">
    <property type="entry name" value="Asp_protease_2"/>
    <property type="match status" value="1"/>
</dbReference>
<sequence length="233" mass="24755">MTRLLIIIAVILGALLLLKLALGSGGVGSIDTEQSMSFVYYAMLLALVSGGVIASQRNWGEAARNFILWTVIGLGLVAGYLYRYDAQDFASRMSAGLIPGRAATITDENGFNTVILYRGDNGHFHADTVIDGVGVSMMVDTGASSIALTYEDAERIGLNPATLDFDATVMTANGPARTAYVTLSTVSIGGIERTNVRAGIAERGRLDQSLLGMTFLETLSSFAFTGEQLKLKN</sequence>
<dbReference type="EC" id="3.4.23.-" evidence="2"/>
<gene>
    <name evidence="2" type="ORF">Q4481_08015</name>
</gene>
<keyword evidence="1" id="KW-0472">Membrane</keyword>
<evidence type="ECO:0000256" key="1">
    <source>
        <dbReference type="SAM" id="Phobius"/>
    </source>
</evidence>
<dbReference type="RefSeq" id="WP_304375808.1">
    <property type="nucleotide sequence ID" value="NZ_JAUOZU010000006.1"/>
</dbReference>
<dbReference type="Gene3D" id="2.40.70.10">
    <property type="entry name" value="Acid Proteases"/>
    <property type="match status" value="1"/>
</dbReference>
<keyword evidence="2" id="KW-0378">Hydrolase</keyword>
<protein>
    <submittedName>
        <fullName evidence="2">TIGR02281 family clan AA aspartic protease</fullName>
        <ecNumber evidence="2">3.4.23.-</ecNumber>
    </submittedName>
</protein>
<dbReference type="InterPro" id="IPR001969">
    <property type="entry name" value="Aspartic_peptidase_AS"/>
</dbReference>
<dbReference type="GO" id="GO:0006508">
    <property type="term" value="P:proteolysis"/>
    <property type="evidence" value="ECO:0007669"/>
    <property type="project" value="UniProtKB-KW"/>
</dbReference>
<keyword evidence="1" id="KW-1133">Transmembrane helix</keyword>
<comment type="caution">
    <text evidence="2">The sequence shown here is derived from an EMBL/GenBank/DDBJ whole genome shotgun (WGS) entry which is preliminary data.</text>
</comment>
<evidence type="ECO:0000313" key="3">
    <source>
        <dbReference type="Proteomes" id="UP001174932"/>
    </source>
</evidence>
<dbReference type="NCBIfam" id="TIGR02281">
    <property type="entry name" value="clan_AA_DTGA"/>
    <property type="match status" value="1"/>
</dbReference>